<dbReference type="RefSeq" id="WP_264516119.1">
    <property type="nucleotide sequence ID" value="NZ_JAPDDR010000016.1"/>
</dbReference>
<accession>A0ABT3G9M5</accession>
<comment type="caution">
    <text evidence="2">The sequence shown here is derived from an EMBL/GenBank/DDBJ whole genome shotgun (WGS) entry which is preliminary data.</text>
</comment>
<evidence type="ECO:0008006" key="4">
    <source>
        <dbReference type="Google" id="ProtNLM"/>
    </source>
</evidence>
<dbReference type="Proteomes" id="UP001165653">
    <property type="component" value="Unassembled WGS sequence"/>
</dbReference>
<organism evidence="2 3">
    <name type="scientific">Luteolibacter rhizosphaerae</name>
    <dbReference type="NCBI Taxonomy" id="2989719"/>
    <lineage>
        <taxon>Bacteria</taxon>
        <taxon>Pseudomonadati</taxon>
        <taxon>Verrucomicrobiota</taxon>
        <taxon>Verrucomicrobiia</taxon>
        <taxon>Verrucomicrobiales</taxon>
        <taxon>Verrucomicrobiaceae</taxon>
        <taxon>Luteolibacter</taxon>
    </lineage>
</organism>
<name>A0ABT3G9M5_9BACT</name>
<evidence type="ECO:0000313" key="3">
    <source>
        <dbReference type="Proteomes" id="UP001165653"/>
    </source>
</evidence>
<reference evidence="2" key="1">
    <citation type="submission" date="2022-10" db="EMBL/GenBank/DDBJ databases">
        <title>Luteolibacter sp. GHJ8, whole genome shotgun sequencing project.</title>
        <authorList>
            <person name="Zhao G."/>
            <person name="Shen L."/>
        </authorList>
    </citation>
    <scope>NUCLEOTIDE SEQUENCE</scope>
    <source>
        <strain evidence="2">GHJ8</strain>
    </source>
</reference>
<proteinExistence type="predicted"/>
<gene>
    <name evidence="2" type="ORF">OJ996_23335</name>
</gene>
<dbReference type="EMBL" id="JAPDDR010000016">
    <property type="protein sequence ID" value="MCW1916540.1"/>
    <property type="molecule type" value="Genomic_DNA"/>
</dbReference>
<evidence type="ECO:0000256" key="1">
    <source>
        <dbReference type="SAM" id="MobiDB-lite"/>
    </source>
</evidence>
<keyword evidence="3" id="KW-1185">Reference proteome</keyword>
<evidence type="ECO:0000313" key="2">
    <source>
        <dbReference type="EMBL" id="MCW1916540.1"/>
    </source>
</evidence>
<sequence>MLHPDFPVIEGKYQMTDNWSVTLDQKHNRRIEEGSLVIWRPGFTIWTRVWNLKEGETAEERLKSLRADISKEATDVVESRDSMPLRLSYRLKEKSEDDRQAAFYGVAVSASGHVHVAIYFDDAKDLKTAQEIFASLTPAKAEAKAKDDGGQPTKGPEAK</sequence>
<feature type="region of interest" description="Disordered" evidence="1">
    <location>
        <begin position="139"/>
        <end position="159"/>
    </location>
</feature>
<protein>
    <recommendedName>
        <fullName evidence="4">DUF1795 domain-containing protein</fullName>
    </recommendedName>
</protein>